<dbReference type="Proteomes" id="UP001642409">
    <property type="component" value="Unassembled WGS sequence"/>
</dbReference>
<protein>
    <submittedName>
        <fullName evidence="3">Hypothetical_protein</fullName>
    </submittedName>
</protein>
<reference evidence="2" key="1">
    <citation type="submission" date="2023-06" db="EMBL/GenBank/DDBJ databases">
        <authorList>
            <person name="Kurt Z."/>
        </authorList>
    </citation>
    <scope>NUCLEOTIDE SEQUENCE</scope>
</reference>
<keyword evidence="5" id="KW-1185">Reference proteome</keyword>
<evidence type="ECO:0000313" key="2">
    <source>
        <dbReference type="EMBL" id="CAI9973410.1"/>
    </source>
</evidence>
<comment type="caution">
    <text evidence="2">The sequence shown here is derived from an EMBL/GenBank/DDBJ whole genome shotgun (WGS) entry which is preliminary data.</text>
</comment>
<dbReference type="EMBL" id="CATOUU010000944">
    <property type="protein sequence ID" value="CAI9961808.1"/>
    <property type="molecule type" value="Genomic_DNA"/>
</dbReference>
<evidence type="ECO:0000313" key="3">
    <source>
        <dbReference type="EMBL" id="CAL6077260.1"/>
    </source>
</evidence>
<dbReference type="AlphaFoldDB" id="A0AA86R9V3"/>
<accession>A0AA86R9V3</accession>
<gene>
    <name evidence="1" type="ORF">HINF_LOCUS49453</name>
    <name evidence="3" type="ORF">HINF_LOCUS58145</name>
    <name evidence="4" type="ORF">HINF_LOCUS58541</name>
    <name evidence="2" type="ORF">HINF_LOCUS61055</name>
</gene>
<evidence type="ECO:0000313" key="4">
    <source>
        <dbReference type="EMBL" id="CAL6077684.1"/>
    </source>
</evidence>
<organism evidence="2">
    <name type="scientific">Hexamita inflata</name>
    <dbReference type="NCBI Taxonomy" id="28002"/>
    <lineage>
        <taxon>Eukaryota</taxon>
        <taxon>Metamonada</taxon>
        <taxon>Diplomonadida</taxon>
        <taxon>Hexamitidae</taxon>
        <taxon>Hexamitinae</taxon>
        <taxon>Hexamita</taxon>
    </lineage>
</organism>
<name>A0AA86R9V3_9EUKA</name>
<sequence>MVDTSTYRNFWSGSNQQRLMCSNGTHSQRDLRNFCVAGWVQVCITDHTSKGHLGHVPYRLRRRIGHAIYRAFLSSLTSCVEFVERLKLRQPNELLHYGLTKCLFTFALKILCLYIIRCQQQPKPQFIKYNQFERRSLMHAELLDARVRCMFWFAIITEVQCIQENTVCSQSVSQSQSEYYVIMKWKLNQIVINCILFYQQQENTMITHFCDIIIDLIGLDLLNLILV</sequence>
<reference evidence="3 5" key="2">
    <citation type="submission" date="2024-07" db="EMBL/GenBank/DDBJ databases">
        <authorList>
            <person name="Akdeniz Z."/>
        </authorList>
    </citation>
    <scope>NUCLEOTIDE SEQUENCE [LARGE SCALE GENOMIC DNA]</scope>
</reference>
<dbReference type="EMBL" id="CATOUU010001123">
    <property type="protein sequence ID" value="CAI9973410.1"/>
    <property type="molecule type" value="Genomic_DNA"/>
</dbReference>
<evidence type="ECO:0000313" key="5">
    <source>
        <dbReference type="Proteomes" id="UP001642409"/>
    </source>
</evidence>
<dbReference type="EMBL" id="CAXDID020000329">
    <property type="protein sequence ID" value="CAL6077684.1"/>
    <property type="molecule type" value="Genomic_DNA"/>
</dbReference>
<dbReference type="EMBL" id="CAXDID020000325">
    <property type="protein sequence ID" value="CAL6077260.1"/>
    <property type="molecule type" value="Genomic_DNA"/>
</dbReference>
<proteinExistence type="predicted"/>
<evidence type="ECO:0000313" key="1">
    <source>
        <dbReference type="EMBL" id="CAI9961808.1"/>
    </source>
</evidence>